<dbReference type="GO" id="GO:0044550">
    <property type="term" value="P:secondary metabolite biosynthetic process"/>
    <property type="evidence" value="ECO:0007669"/>
    <property type="project" value="TreeGrafter"/>
</dbReference>
<dbReference type="OrthoDB" id="2472181at2"/>
<dbReference type="GO" id="GO:0031177">
    <property type="term" value="F:phosphopantetheine binding"/>
    <property type="evidence" value="ECO:0007669"/>
    <property type="project" value="TreeGrafter"/>
</dbReference>
<keyword evidence="3" id="KW-1185">Reference proteome</keyword>
<feature type="non-terminal residue" evidence="2">
    <location>
        <position position="105"/>
    </location>
</feature>
<dbReference type="Gene3D" id="2.30.38.10">
    <property type="entry name" value="Luciferase, Domain 3"/>
    <property type="match status" value="1"/>
</dbReference>
<proteinExistence type="predicted"/>
<reference evidence="2 3" key="1">
    <citation type="submission" date="2019-09" db="EMBL/GenBank/DDBJ databases">
        <title>Goodfellowia gen. nov., a new genus of the Pseudonocardineae related to Actinoalloteichus, containing Goodfellowia coeruleoviolacea gen. nov., comb. nov. gen. nov., comb. nov.</title>
        <authorList>
            <person name="Labeda D."/>
        </authorList>
    </citation>
    <scope>NUCLEOTIDE SEQUENCE [LARGE SCALE GENOMIC DNA]</scope>
    <source>
        <strain evidence="2 3">AN110305</strain>
    </source>
</reference>
<feature type="domain" description="AMP-dependent synthetase/ligase" evidence="1">
    <location>
        <begin position="2"/>
        <end position="88"/>
    </location>
</feature>
<comment type="caution">
    <text evidence="2">The sequence shown here is derived from an EMBL/GenBank/DDBJ whole genome shotgun (WGS) entry which is preliminary data.</text>
</comment>
<dbReference type="GO" id="GO:0043041">
    <property type="term" value="P:amino acid activation for nonribosomal peptide biosynthetic process"/>
    <property type="evidence" value="ECO:0007669"/>
    <property type="project" value="TreeGrafter"/>
</dbReference>
<gene>
    <name evidence="2" type="ORF">F0L68_42025</name>
</gene>
<dbReference type="PANTHER" id="PTHR45527:SF1">
    <property type="entry name" value="FATTY ACID SYNTHASE"/>
    <property type="match status" value="1"/>
</dbReference>
<protein>
    <submittedName>
        <fullName evidence="2">AMP-binding protein</fullName>
    </submittedName>
</protein>
<evidence type="ECO:0000313" key="3">
    <source>
        <dbReference type="Proteomes" id="UP000323454"/>
    </source>
</evidence>
<dbReference type="AlphaFoldDB" id="A0A5B2V7B7"/>
<dbReference type="Proteomes" id="UP000323454">
    <property type="component" value="Unassembled WGS sequence"/>
</dbReference>
<dbReference type="RefSeq" id="WP_149855504.1">
    <property type="nucleotide sequence ID" value="NZ_VUOB01000457.1"/>
</dbReference>
<accession>A0A5B2V7B7</accession>
<dbReference type="Pfam" id="PF00501">
    <property type="entry name" value="AMP-binding"/>
    <property type="match status" value="1"/>
</dbReference>
<name>A0A5B2V7B7_9PSEU</name>
<dbReference type="EMBL" id="VUOB01000457">
    <property type="protein sequence ID" value="KAA2234884.1"/>
    <property type="molecule type" value="Genomic_DNA"/>
</dbReference>
<dbReference type="SUPFAM" id="SSF56801">
    <property type="entry name" value="Acetyl-CoA synthetase-like"/>
    <property type="match status" value="1"/>
</dbReference>
<dbReference type="PANTHER" id="PTHR45527">
    <property type="entry name" value="NONRIBOSOMAL PEPTIDE SYNTHETASE"/>
    <property type="match status" value="1"/>
</dbReference>
<feature type="non-terminal residue" evidence="2">
    <location>
        <position position="1"/>
    </location>
</feature>
<evidence type="ECO:0000313" key="2">
    <source>
        <dbReference type="EMBL" id="KAA2234884.1"/>
    </source>
</evidence>
<organism evidence="2 3">
    <name type="scientific">Solihabitans fulvus</name>
    <dbReference type="NCBI Taxonomy" id="1892852"/>
    <lineage>
        <taxon>Bacteria</taxon>
        <taxon>Bacillati</taxon>
        <taxon>Actinomycetota</taxon>
        <taxon>Actinomycetes</taxon>
        <taxon>Pseudonocardiales</taxon>
        <taxon>Pseudonocardiaceae</taxon>
        <taxon>Solihabitans</taxon>
    </lineage>
</organism>
<dbReference type="GO" id="GO:0005737">
    <property type="term" value="C:cytoplasm"/>
    <property type="evidence" value="ECO:0007669"/>
    <property type="project" value="TreeGrafter"/>
</dbReference>
<dbReference type="InterPro" id="IPR000873">
    <property type="entry name" value="AMP-dep_synth/lig_dom"/>
</dbReference>
<evidence type="ECO:0000259" key="1">
    <source>
        <dbReference type="Pfam" id="PF00501"/>
    </source>
</evidence>
<sequence>VVPPDAVRRVLAACPGLVVVDGYGPTETTTFATAGRLVAADTVPDPVPIGEPLDNQRIYLLDRDLRPVPLGAHGELYLGGAGLARGYLGRPGLAAQRFVACPFGT</sequence>
<dbReference type="Gene3D" id="3.40.50.980">
    <property type="match status" value="1"/>
</dbReference>
<reference evidence="2 3" key="2">
    <citation type="submission" date="2019-09" db="EMBL/GenBank/DDBJ databases">
        <authorList>
            <person name="Jin C."/>
        </authorList>
    </citation>
    <scope>NUCLEOTIDE SEQUENCE [LARGE SCALE GENOMIC DNA]</scope>
    <source>
        <strain evidence="2 3">AN110305</strain>
    </source>
</reference>